<name>A0ABR0KAT4_9EURO</name>
<evidence type="ECO:0000259" key="1">
    <source>
        <dbReference type="PROSITE" id="PS51184"/>
    </source>
</evidence>
<keyword evidence="3" id="KW-1185">Reference proteome</keyword>
<dbReference type="Proteomes" id="UP001345013">
    <property type="component" value="Unassembled WGS sequence"/>
</dbReference>
<dbReference type="InterPro" id="IPR003347">
    <property type="entry name" value="JmjC_dom"/>
</dbReference>
<comment type="caution">
    <text evidence="2">The sequence shown here is derived from an EMBL/GenBank/DDBJ whole genome shotgun (WGS) entry which is preliminary data.</text>
</comment>
<dbReference type="EMBL" id="JAVRRG010000052">
    <property type="protein sequence ID" value="KAK5092847.1"/>
    <property type="molecule type" value="Genomic_DNA"/>
</dbReference>
<feature type="domain" description="JmjC" evidence="1">
    <location>
        <begin position="160"/>
        <end position="347"/>
    </location>
</feature>
<dbReference type="PROSITE" id="PS51184">
    <property type="entry name" value="JMJC"/>
    <property type="match status" value="1"/>
</dbReference>
<gene>
    <name evidence="2" type="ORF">LTR24_004888</name>
</gene>
<organism evidence="2 3">
    <name type="scientific">Lithohypha guttulata</name>
    <dbReference type="NCBI Taxonomy" id="1690604"/>
    <lineage>
        <taxon>Eukaryota</taxon>
        <taxon>Fungi</taxon>
        <taxon>Dikarya</taxon>
        <taxon>Ascomycota</taxon>
        <taxon>Pezizomycotina</taxon>
        <taxon>Eurotiomycetes</taxon>
        <taxon>Chaetothyriomycetidae</taxon>
        <taxon>Chaetothyriales</taxon>
        <taxon>Trichomeriaceae</taxon>
        <taxon>Lithohypha</taxon>
    </lineage>
</organism>
<dbReference type="Pfam" id="PF13621">
    <property type="entry name" value="Cupin_8"/>
    <property type="match status" value="1"/>
</dbReference>
<accession>A0ABR0KAT4</accession>
<dbReference type="SUPFAM" id="SSF51197">
    <property type="entry name" value="Clavaminate synthase-like"/>
    <property type="match status" value="1"/>
</dbReference>
<dbReference type="InterPro" id="IPR041667">
    <property type="entry name" value="Cupin_8"/>
</dbReference>
<dbReference type="PANTHER" id="PTHR12461">
    <property type="entry name" value="HYPOXIA-INDUCIBLE FACTOR 1 ALPHA INHIBITOR-RELATED"/>
    <property type="match status" value="1"/>
</dbReference>
<sequence>MPIVAIKKNLLTLLDDYKDYNSSPIRALPVPTAVEFCKQVSRGYPCVYRAYDKSIDKAGKRQIWTDPSMLEYAAFTWTKQDLLRLVDGEVEVALTPNGRADDLHHVDGKDKAVFLSPATVNMTVSDLLDKLASHSEPPQGGTNAGSGPVYYLQSQNSNLTTTPLGPILRHIPKNFPFAQPVLGDPEATNLWIGDERSVTSTHRDPYENLYLVLKGSKTFTLYPPVDEITLPTQSVLTGSYTFDASTATFSTVLNEDQPRIPWVAADPLLPRDRLIEQYPLYEYASPRTVTVHEGEVLYLPSGWYHHVQQECGTWDEDGSPAPCIAVNHWFDMEYEGEKYVMRQLIGRLVKEMKDGVDDGAG</sequence>
<dbReference type="PANTHER" id="PTHR12461:SF99">
    <property type="entry name" value="BIFUNCTIONAL PEPTIDASE AND (3S)-LYSYL HYDROXYLASE JMJD7"/>
    <property type="match status" value="1"/>
</dbReference>
<dbReference type="SMART" id="SM00558">
    <property type="entry name" value="JmjC"/>
    <property type="match status" value="1"/>
</dbReference>
<dbReference type="InterPro" id="IPR014710">
    <property type="entry name" value="RmlC-like_jellyroll"/>
</dbReference>
<protein>
    <recommendedName>
        <fullName evidence="1">JmjC domain-containing protein</fullName>
    </recommendedName>
</protein>
<evidence type="ECO:0000313" key="2">
    <source>
        <dbReference type="EMBL" id="KAK5092847.1"/>
    </source>
</evidence>
<evidence type="ECO:0000313" key="3">
    <source>
        <dbReference type="Proteomes" id="UP001345013"/>
    </source>
</evidence>
<proteinExistence type="predicted"/>
<dbReference type="Gene3D" id="2.60.120.10">
    <property type="entry name" value="Jelly Rolls"/>
    <property type="match status" value="1"/>
</dbReference>
<reference evidence="2 3" key="1">
    <citation type="submission" date="2023-08" db="EMBL/GenBank/DDBJ databases">
        <title>Black Yeasts Isolated from many extreme environments.</title>
        <authorList>
            <person name="Coleine C."/>
            <person name="Stajich J.E."/>
            <person name="Selbmann L."/>
        </authorList>
    </citation>
    <scope>NUCLEOTIDE SEQUENCE [LARGE SCALE GENOMIC DNA]</scope>
    <source>
        <strain evidence="2 3">CCFEE 5885</strain>
    </source>
</reference>